<accession>A0A6G2BB29</accession>
<evidence type="ECO:0000256" key="1">
    <source>
        <dbReference type="ARBA" id="ARBA00022475"/>
    </source>
</evidence>
<name>A0A6G2BB29_9ACTN</name>
<dbReference type="Pfam" id="PF10646">
    <property type="entry name" value="Germane"/>
    <property type="match status" value="1"/>
</dbReference>
<dbReference type="Proteomes" id="UP000473014">
    <property type="component" value="Unassembled WGS sequence"/>
</dbReference>
<evidence type="ECO:0000256" key="5">
    <source>
        <dbReference type="ARBA" id="ARBA00023288"/>
    </source>
</evidence>
<evidence type="ECO:0000313" key="8">
    <source>
        <dbReference type="EMBL" id="MTE19279.1"/>
    </source>
</evidence>
<dbReference type="SMART" id="SM00909">
    <property type="entry name" value="Germane"/>
    <property type="match status" value="1"/>
</dbReference>
<protein>
    <recommendedName>
        <fullName evidence="6">Lipoprotein LpqB</fullName>
    </recommendedName>
</protein>
<keyword evidence="4 6" id="KW-0564">Palmitate</keyword>
<evidence type="ECO:0000256" key="4">
    <source>
        <dbReference type="ARBA" id="ARBA00023139"/>
    </source>
</evidence>
<dbReference type="Pfam" id="PF10647">
    <property type="entry name" value="Gmad1"/>
    <property type="match status" value="1"/>
</dbReference>
<sequence>MRTGTTVTERRGAGLPRGRTAAVLGVLVALLAGCASMPDGGDVRPVNPSPRADTDSQVRVFGVSPRKGAHPGQIVRGFLEATTSDEPKFSTAREYLTDATARSWDPFARTTVLDGAPQVYTPSDVLTEERGGGVTLEVTGLTMAVVDGQHAYRPSEGTYRETFHLVRVDGEWRIDRLPDGLVVAQSDFQRIYRSVDTYHYADLGPDTGAVVRGRDVLVADPVYLRQRIDPMTEAVRALLDGPTGWLAPVVESAFPEGTRLADGARLSPDDSGTLVVPLAGKGVNGRGRLSRTEEARCDRMAAQLLHTVGGQVSVRVERVRLTRGRGGAELCTLSRDEAQAYAPGRLNGGRSGQYFLDDRKRLAVVAERGDGADPVDGPFGTGQVSLRAVSVSRDERRGAGVSLDGRSLYVAPLTAGVELGEALLNSEAVRERDGLTAPSWDGLGDLWVADRDPENPRLLRLRGGQEEPRPVEVAGLGDRRIEALRVSSDGVRLALLVSADDRTELLLGRIERQETEDGSRAVVEGLRPIAPRMDDVVDASWAGDSRLVVVGREAGGVQQLRYIATDGSSASPSTLPGLNEVTGVAASEDDENPLLADTKEGIARLTREDWELVTDEGSKPVYPG</sequence>
<dbReference type="InterPro" id="IPR019606">
    <property type="entry name" value="GerMN"/>
</dbReference>
<dbReference type="PROSITE" id="PS51257">
    <property type="entry name" value="PROKAR_LIPOPROTEIN"/>
    <property type="match status" value="1"/>
</dbReference>
<dbReference type="Pfam" id="PF25976">
    <property type="entry name" value="LpqB_N"/>
    <property type="match status" value="1"/>
</dbReference>
<dbReference type="HAMAP" id="MF_01373">
    <property type="entry name" value="LpqB_lipoprot"/>
    <property type="match status" value="1"/>
</dbReference>
<keyword evidence="1 6" id="KW-1003">Cell membrane</keyword>
<proteinExistence type="inferred from homology"/>
<dbReference type="EMBL" id="WIXO01000001">
    <property type="protein sequence ID" value="MTE19279.1"/>
    <property type="molecule type" value="Genomic_DNA"/>
</dbReference>
<feature type="domain" description="GerMN" evidence="7">
    <location>
        <begin position="231"/>
        <end position="334"/>
    </location>
</feature>
<evidence type="ECO:0000259" key="7">
    <source>
        <dbReference type="SMART" id="SM00909"/>
    </source>
</evidence>
<dbReference type="InterPro" id="IPR059026">
    <property type="entry name" value="LpqB_N"/>
</dbReference>
<evidence type="ECO:0000256" key="2">
    <source>
        <dbReference type="ARBA" id="ARBA00022729"/>
    </source>
</evidence>
<keyword evidence="2 6" id="KW-0732">Signal</keyword>
<comment type="caution">
    <text evidence="8">The sequence shown here is derived from an EMBL/GenBank/DDBJ whole genome shotgun (WGS) entry which is preliminary data.</text>
</comment>
<keyword evidence="9" id="KW-1185">Reference proteome</keyword>
<keyword evidence="5 6" id="KW-0449">Lipoprotein</keyword>
<evidence type="ECO:0000313" key="9">
    <source>
        <dbReference type="Proteomes" id="UP000473014"/>
    </source>
</evidence>
<dbReference type="AlphaFoldDB" id="A0A6G2BB29"/>
<dbReference type="InterPro" id="IPR018910">
    <property type="entry name" value="LpqB_C"/>
</dbReference>
<organism evidence="8 9">
    <name type="scientific">Streptomyces taklimakanensis</name>
    <dbReference type="NCBI Taxonomy" id="2569853"/>
    <lineage>
        <taxon>Bacteria</taxon>
        <taxon>Bacillati</taxon>
        <taxon>Actinomycetota</taxon>
        <taxon>Actinomycetes</taxon>
        <taxon>Kitasatosporales</taxon>
        <taxon>Streptomycetaceae</taxon>
        <taxon>Streptomyces</taxon>
    </lineage>
</organism>
<dbReference type="InterPro" id="IPR023959">
    <property type="entry name" value="LpqB"/>
</dbReference>
<keyword evidence="3 6" id="KW-0472">Membrane</keyword>
<reference evidence="8 9" key="1">
    <citation type="submission" date="2019-11" db="EMBL/GenBank/DDBJ databases">
        <authorList>
            <person name="Yuan L."/>
        </authorList>
    </citation>
    <scope>NUCLEOTIDE SEQUENCE [LARGE SCALE GENOMIC DNA]</scope>
    <source>
        <strain evidence="8 9">TRM43335</strain>
    </source>
</reference>
<gene>
    <name evidence="6" type="primary">lpqB</name>
    <name evidence="8" type="ORF">F0L17_09090</name>
</gene>
<dbReference type="OrthoDB" id="3226781at2"/>
<comment type="similarity">
    <text evidence="6">Belongs to the LpqB lipoprotein family.</text>
</comment>
<evidence type="ECO:0000256" key="6">
    <source>
        <dbReference type="HAMAP-Rule" id="MF_01373"/>
    </source>
</evidence>
<dbReference type="SUPFAM" id="SSF63829">
    <property type="entry name" value="Calcium-dependent phosphotriesterase"/>
    <property type="match status" value="1"/>
</dbReference>
<evidence type="ECO:0000256" key="3">
    <source>
        <dbReference type="ARBA" id="ARBA00023136"/>
    </source>
</evidence>
<dbReference type="GO" id="GO:0005886">
    <property type="term" value="C:plasma membrane"/>
    <property type="evidence" value="ECO:0007669"/>
    <property type="project" value="UniProtKB-SubCell"/>
</dbReference>
<comment type="subcellular location">
    <subcellularLocation>
        <location evidence="6">Cell membrane</location>
        <topology evidence="6">Lipid-anchor</topology>
    </subcellularLocation>
</comment>